<dbReference type="CDD" id="cd21036">
    <property type="entry name" value="WH_MUS81"/>
    <property type="match status" value="1"/>
</dbReference>
<dbReference type="GO" id="GO:0031573">
    <property type="term" value="P:mitotic intra-S DNA damage checkpoint signaling"/>
    <property type="evidence" value="ECO:0007669"/>
    <property type="project" value="TreeGrafter"/>
</dbReference>
<feature type="compositionally biased region" description="Basic and acidic residues" evidence="17">
    <location>
        <begin position="365"/>
        <end position="375"/>
    </location>
</feature>
<keyword evidence="6 16" id="KW-0479">Metal-binding</keyword>
<feature type="domain" description="ERCC4" evidence="18">
    <location>
        <begin position="686"/>
        <end position="792"/>
    </location>
</feature>
<dbReference type="AlphaFoldDB" id="A0A388LXW3"/>
<keyword evidence="13 16" id="KW-0234">DNA repair</keyword>
<evidence type="ECO:0000313" key="19">
    <source>
        <dbReference type="EMBL" id="GBG87072.1"/>
    </source>
</evidence>
<dbReference type="OrthoDB" id="5963188at2759"/>
<dbReference type="GO" id="GO:0005634">
    <property type="term" value="C:nucleus"/>
    <property type="evidence" value="ECO:0007669"/>
    <property type="project" value="UniProtKB-SubCell"/>
</dbReference>
<dbReference type="Proteomes" id="UP000265515">
    <property type="component" value="Unassembled WGS sequence"/>
</dbReference>
<dbReference type="GO" id="GO:0048257">
    <property type="term" value="F:3'-flap endonuclease activity"/>
    <property type="evidence" value="ECO:0007669"/>
    <property type="project" value="TreeGrafter"/>
</dbReference>
<keyword evidence="9" id="KW-0498">Mitosis</keyword>
<dbReference type="InterPro" id="IPR036388">
    <property type="entry name" value="WH-like_DNA-bd_sf"/>
</dbReference>
<evidence type="ECO:0000259" key="18">
    <source>
        <dbReference type="SMART" id="SM00891"/>
    </source>
</evidence>
<dbReference type="Gene3D" id="3.40.50.10130">
    <property type="match status" value="1"/>
</dbReference>
<dbReference type="Pfam" id="PF02732">
    <property type="entry name" value="ERCC4"/>
    <property type="match status" value="1"/>
</dbReference>
<evidence type="ECO:0000256" key="12">
    <source>
        <dbReference type="ARBA" id="ARBA00023172"/>
    </source>
</evidence>
<dbReference type="Gene3D" id="1.10.150.670">
    <property type="entry name" value="Crossover junction endonuclease EME1, DNA-binding domain"/>
    <property type="match status" value="1"/>
</dbReference>
<dbReference type="GO" id="GO:0008821">
    <property type="term" value="F:crossover junction DNA endonuclease activity"/>
    <property type="evidence" value="ECO:0007669"/>
    <property type="project" value="UniProtKB-UniRule"/>
</dbReference>
<feature type="region of interest" description="Disordered" evidence="17">
    <location>
        <begin position="471"/>
        <end position="492"/>
    </location>
</feature>
<evidence type="ECO:0000256" key="15">
    <source>
        <dbReference type="ARBA" id="ARBA00023254"/>
    </source>
</evidence>
<evidence type="ECO:0000256" key="16">
    <source>
        <dbReference type="RuleBase" id="RU369042"/>
    </source>
</evidence>
<dbReference type="InterPro" id="IPR033309">
    <property type="entry name" value="Mus81"/>
</dbReference>
<evidence type="ECO:0000256" key="6">
    <source>
        <dbReference type="ARBA" id="ARBA00022723"/>
    </source>
</evidence>
<protein>
    <recommendedName>
        <fullName evidence="4 16">Crossover junction endonuclease MUS81</fullName>
        <ecNumber evidence="16">3.1.22.-</ecNumber>
    </recommendedName>
</protein>
<dbReference type="SUPFAM" id="SSF52980">
    <property type="entry name" value="Restriction endonuclease-like"/>
    <property type="match status" value="1"/>
</dbReference>
<dbReference type="InterPro" id="IPR006166">
    <property type="entry name" value="ERCC4_domain"/>
</dbReference>
<dbReference type="PANTHER" id="PTHR13451:SF0">
    <property type="entry name" value="CROSSOVER JUNCTION ENDONUCLEASE MUS81"/>
    <property type="match status" value="1"/>
</dbReference>
<feature type="region of interest" description="Disordered" evidence="17">
    <location>
        <begin position="510"/>
        <end position="532"/>
    </location>
</feature>
<evidence type="ECO:0000256" key="10">
    <source>
        <dbReference type="ARBA" id="ARBA00022801"/>
    </source>
</evidence>
<feature type="compositionally biased region" description="Low complexity" evidence="17">
    <location>
        <begin position="510"/>
        <end position="522"/>
    </location>
</feature>
<evidence type="ECO:0000256" key="17">
    <source>
        <dbReference type="SAM" id="MobiDB-lite"/>
    </source>
</evidence>
<comment type="function">
    <text evidence="16">Interacts with EME1 to form a DNA structure-specific endonuclease with substrate preference for branched DNA structures with a 5'-end at the branch nick. Typical substrates include 3'-flap structures, D-loops, replication forks and nicked Holliday junctions. May be required in mitosis for the processing of stalled or collapsed replication fork intermediates. May be required in meiosis for the repair of meiosis-specific double strand breaks subsequent to single-end invasion (SEI).</text>
</comment>
<keyword evidence="14 16" id="KW-0539">Nucleus</keyword>
<evidence type="ECO:0000256" key="4">
    <source>
        <dbReference type="ARBA" id="ARBA00017114"/>
    </source>
</evidence>
<comment type="subunit">
    <text evidence="16">Interacts with EME1.</text>
</comment>
<evidence type="ECO:0000256" key="1">
    <source>
        <dbReference type="ARBA" id="ARBA00001946"/>
    </source>
</evidence>
<keyword evidence="9" id="KW-0131">Cell cycle</keyword>
<evidence type="ECO:0000256" key="8">
    <source>
        <dbReference type="ARBA" id="ARBA00022763"/>
    </source>
</evidence>
<dbReference type="OMA" id="IACEERS"/>
<gene>
    <name evidence="19" type="ORF">CBR_g44528</name>
</gene>
<feature type="region of interest" description="Disordered" evidence="17">
    <location>
        <begin position="144"/>
        <end position="168"/>
    </location>
</feature>
<keyword evidence="20" id="KW-1185">Reference proteome</keyword>
<keyword evidence="10 16" id="KW-0378">Hydrolase</keyword>
<dbReference type="InterPro" id="IPR047416">
    <property type="entry name" value="XPF_nuclease_Mus81"/>
</dbReference>
<keyword evidence="9" id="KW-0132">Cell division</keyword>
<dbReference type="EMBL" id="BFEA01000593">
    <property type="protein sequence ID" value="GBG87072.1"/>
    <property type="molecule type" value="Genomic_DNA"/>
</dbReference>
<dbReference type="GO" id="GO:0048476">
    <property type="term" value="C:Holliday junction resolvase complex"/>
    <property type="evidence" value="ECO:0007669"/>
    <property type="project" value="UniProtKB-UniRule"/>
</dbReference>
<evidence type="ECO:0000256" key="2">
    <source>
        <dbReference type="ARBA" id="ARBA00004123"/>
    </source>
</evidence>
<reference evidence="19 20" key="1">
    <citation type="journal article" date="2018" name="Cell">
        <title>The Chara Genome: Secondary Complexity and Implications for Plant Terrestrialization.</title>
        <authorList>
            <person name="Nishiyama T."/>
            <person name="Sakayama H."/>
            <person name="Vries J.D."/>
            <person name="Buschmann H."/>
            <person name="Saint-Marcoux D."/>
            <person name="Ullrich K.K."/>
            <person name="Haas F.B."/>
            <person name="Vanderstraeten L."/>
            <person name="Becker D."/>
            <person name="Lang D."/>
            <person name="Vosolsobe S."/>
            <person name="Rombauts S."/>
            <person name="Wilhelmsson P.K.I."/>
            <person name="Janitza P."/>
            <person name="Kern R."/>
            <person name="Heyl A."/>
            <person name="Rumpler F."/>
            <person name="Villalobos L.I.A.C."/>
            <person name="Clay J.M."/>
            <person name="Skokan R."/>
            <person name="Toyoda A."/>
            <person name="Suzuki Y."/>
            <person name="Kagoshima H."/>
            <person name="Schijlen E."/>
            <person name="Tajeshwar N."/>
            <person name="Catarino B."/>
            <person name="Hetherington A.J."/>
            <person name="Saltykova A."/>
            <person name="Bonnot C."/>
            <person name="Breuninger H."/>
            <person name="Symeonidi A."/>
            <person name="Radhakrishnan G.V."/>
            <person name="Van Nieuwerburgh F."/>
            <person name="Deforce D."/>
            <person name="Chang C."/>
            <person name="Karol K.G."/>
            <person name="Hedrich R."/>
            <person name="Ulvskov P."/>
            <person name="Glockner G."/>
            <person name="Delwiche C.F."/>
            <person name="Petrasek J."/>
            <person name="Van de Peer Y."/>
            <person name="Friml J."/>
            <person name="Beilby M."/>
            <person name="Dolan L."/>
            <person name="Kohara Y."/>
            <person name="Sugano S."/>
            <person name="Fujiyama A."/>
            <person name="Delaux P.-M."/>
            <person name="Quint M."/>
            <person name="TheiBen G."/>
            <person name="Hagemann M."/>
            <person name="Harholt J."/>
            <person name="Dunand C."/>
            <person name="Zachgo S."/>
            <person name="Langdale J."/>
            <person name="Maumus F."/>
            <person name="Straeten D.V.D."/>
            <person name="Gould S.B."/>
            <person name="Rensing S.A."/>
        </authorList>
    </citation>
    <scope>NUCLEOTIDE SEQUENCE [LARGE SCALE GENOMIC DNA]</scope>
    <source>
        <strain evidence="19 20">S276</strain>
    </source>
</reference>
<dbReference type="Pfam" id="PF21292">
    <property type="entry name" value="EME1-MUS81_C"/>
    <property type="match status" value="1"/>
</dbReference>
<feature type="compositionally biased region" description="Basic and acidic residues" evidence="17">
    <location>
        <begin position="24"/>
        <end position="35"/>
    </location>
</feature>
<keyword evidence="12 16" id="KW-0233">DNA recombination</keyword>
<evidence type="ECO:0000256" key="13">
    <source>
        <dbReference type="ARBA" id="ARBA00023204"/>
    </source>
</evidence>
<evidence type="ECO:0000256" key="14">
    <source>
        <dbReference type="ARBA" id="ARBA00023242"/>
    </source>
</evidence>
<dbReference type="GO" id="GO:0000712">
    <property type="term" value="P:resolution of meiotic recombination intermediates"/>
    <property type="evidence" value="ECO:0007669"/>
    <property type="project" value="TreeGrafter"/>
</dbReference>
<comment type="similarity">
    <text evidence="3 16">Belongs to the XPF family.</text>
</comment>
<dbReference type="FunFam" id="3.40.50.10130:FF:000005">
    <property type="entry name" value="crossover junction endonuclease MUS81 isoform X1"/>
    <property type="match status" value="1"/>
</dbReference>
<dbReference type="GO" id="GO:0006308">
    <property type="term" value="P:DNA catabolic process"/>
    <property type="evidence" value="ECO:0007669"/>
    <property type="project" value="UniProtKB-UniRule"/>
</dbReference>
<evidence type="ECO:0000256" key="7">
    <source>
        <dbReference type="ARBA" id="ARBA00022759"/>
    </source>
</evidence>
<keyword evidence="15" id="KW-0469">Meiosis</keyword>
<comment type="cofactor">
    <cofactor evidence="1 16">
        <name>Mg(2+)</name>
        <dbReference type="ChEBI" id="CHEBI:18420"/>
    </cofactor>
</comment>
<dbReference type="InterPro" id="IPR047417">
    <property type="entry name" value="WHD_MUS81"/>
</dbReference>
<proteinExistence type="inferred from homology"/>
<evidence type="ECO:0000256" key="5">
    <source>
        <dbReference type="ARBA" id="ARBA00022722"/>
    </source>
</evidence>
<keyword evidence="11 16" id="KW-0460">Magnesium</keyword>
<feature type="region of interest" description="Disordered" evidence="17">
    <location>
        <begin position="1"/>
        <end position="58"/>
    </location>
</feature>
<feature type="region of interest" description="Disordered" evidence="17">
    <location>
        <begin position="300"/>
        <end position="382"/>
    </location>
</feature>
<dbReference type="CDD" id="cd20074">
    <property type="entry name" value="XPF_nuclease_Mus81"/>
    <property type="match status" value="1"/>
</dbReference>
<dbReference type="SMART" id="SM00891">
    <property type="entry name" value="ERCC4"/>
    <property type="match status" value="1"/>
</dbReference>
<name>A0A388LXW3_CHABU</name>
<dbReference type="STRING" id="69332.A0A388LXW3"/>
<dbReference type="InterPro" id="IPR042530">
    <property type="entry name" value="EME1/EME2_C"/>
</dbReference>
<dbReference type="EC" id="3.1.22.-" evidence="16"/>
<dbReference type="Gramene" id="GBG87072">
    <property type="protein sequence ID" value="GBG87072"/>
    <property type="gene ID" value="CBR_g44528"/>
</dbReference>
<dbReference type="FunFam" id="1.10.10.10:FF:000307">
    <property type="entry name" value="Crossover junction endonuclease MUS81"/>
    <property type="match status" value="1"/>
</dbReference>
<dbReference type="InterPro" id="IPR011335">
    <property type="entry name" value="Restrct_endonuc-II-like"/>
</dbReference>
<comment type="subcellular location">
    <subcellularLocation>
        <location evidence="2 16">Nucleus</location>
    </subcellularLocation>
</comment>
<evidence type="ECO:0000256" key="11">
    <source>
        <dbReference type="ARBA" id="ARBA00022842"/>
    </source>
</evidence>
<comment type="caution">
    <text evidence="19">The sequence shown here is derived from an EMBL/GenBank/DDBJ whole genome shotgun (WGS) entry which is preliminary data.</text>
</comment>
<evidence type="ECO:0000256" key="3">
    <source>
        <dbReference type="ARBA" id="ARBA00010015"/>
    </source>
</evidence>
<evidence type="ECO:0000313" key="20">
    <source>
        <dbReference type="Proteomes" id="UP000265515"/>
    </source>
</evidence>
<keyword evidence="8 16" id="KW-0227">DNA damage</keyword>
<sequence length="974" mass="106014">MEEGKRSGGDEHGKKREEEEEEVEGGREEGEDGRVKSGGGRADGRREGGERLGGVRSKGRGNEGLANYLFNLCTELDQKEGSKEGLVCTLHKAWRNVCDHKEEIGTHASLGKVKGIGKWVCQQAKKYYEENNLELGYDDISQTENGHGASASAAGDQVANGETQQKKGRRYLPKINSAPFALLITLYRAKVKGQSYMLKADLIAATEESGLSHAPIRGDGTRMVPGRAGGFNARDLYDGWTCMNKQLIPKGLVVKSNLPAKYMLTEEGEQTAYECMVRAGLASKDDDCLAQRQGSNALATTSATAPFPGHTSLAKSDGLCSESGTATRPTKRTKKNQPKSSTATASRDDMVAQAQELGQTADVHQTGRTDEERQGRGLASGGMARPCSFAAPADSHSVDIDPNLKSEGIAQLLSMGFKRSDAEAALGTGIVHQEGMTSVEDIVLEAVEWLMSRPAAAASADDNGGYKNATGSIQNAGRHERIPQQSSPSTVDLSECSDMWVGAASDSFHPSAAPAPASAVSPKYGNKRAGSALRQAKETSFHLDKQCVAGTTRNSKEGMAQPDTVPLQKENATVGLQVESLSTQTAHLGASRQLAPCTARPPRERAALQREIDSDFPQQPPMAQFSMSQTDCGEPCGLSLSGAMQTGLAVEAAEGFVRVGPPDPALQLPLPPLSEGQRFSEAYGVVLLLDHREQFLRNSNRDNPKERAARLLRFNGGNCGVDVDVRQLPVGDALWVARDRRTSQEFVLDFIIERKRVDDFDKSIKDRRYYDQKLRLMRSGLRKIIYVVEGDPNCLENSKAIKTGALTTELMNGFDMLRTANYQETVRRYRELTRAIVDLYAERRGCHSHRTPGIRTCGDEGEGECDDNDSAAASCKSFTEFCEHMRDVQKQTVTDIFGLMVMQVRGVAEDVALAITTKYPTLQHLVKAYIALEPNRAAQEQLLSNLRTRHKSVGSAISRRVYQLIWADSSERSS</sequence>
<keyword evidence="7 16" id="KW-0255">Endonuclease</keyword>
<keyword evidence="5 16" id="KW-0540">Nuclease</keyword>
<organism evidence="19 20">
    <name type="scientific">Chara braunii</name>
    <name type="common">Braun's stonewort</name>
    <dbReference type="NCBI Taxonomy" id="69332"/>
    <lineage>
        <taxon>Eukaryota</taxon>
        <taxon>Viridiplantae</taxon>
        <taxon>Streptophyta</taxon>
        <taxon>Charophyceae</taxon>
        <taxon>Charales</taxon>
        <taxon>Characeae</taxon>
        <taxon>Chara</taxon>
    </lineage>
</organism>
<dbReference type="Gene3D" id="1.10.10.10">
    <property type="entry name" value="Winged helix-like DNA-binding domain superfamily/Winged helix DNA-binding domain"/>
    <property type="match status" value="1"/>
</dbReference>
<dbReference type="GO" id="GO:0046872">
    <property type="term" value="F:metal ion binding"/>
    <property type="evidence" value="ECO:0007669"/>
    <property type="project" value="UniProtKB-UniRule"/>
</dbReference>
<dbReference type="GO" id="GO:0003677">
    <property type="term" value="F:DNA binding"/>
    <property type="evidence" value="ECO:0007669"/>
    <property type="project" value="UniProtKB-UniRule"/>
</dbReference>
<dbReference type="Gene3D" id="1.10.8.10">
    <property type="entry name" value="DNA helicase RuvA subunit, C-terminal domain"/>
    <property type="match status" value="1"/>
</dbReference>
<evidence type="ECO:0000256" key="9">
    <source>
        <dbReference type="ARBA" id="ARBA00022776"/>
    </source>
</evidence>
<dbReference type="GO" id="GO:0000727">
    <property type="term" value="P:double-strand break repair via break-induced replication"/>
    <property type="evidence" value="ECO:0007669"/>
    <property type="project" value="UniProtKB-UniRule"/>
</dbReference>
<dbReference type="PANTHER" id="PTHR13451">
    <property type="entry name" value="CLASS II CROSSOVER JUNCTION ENDONUCLEASE MUS81"/>
    <property type="match status" value="1"/>
</dbReference>
<feature type="compositionally biased region" description="Basic and acidic residues" evidence="17">
    <location>
        <begin position="1"/>
        <end position="17"/>
    </location>
</feature>
<feature type="compositionally biased region" description="Polar residues" evidence="17">
    <location>
        <begin position="483"/>
        <end position="492"/>
    </location>
</feature>
<accession>A0A388LXW3</accession>